<feature type="compositionally biased region" description="Low complexity" evidence="9">
    <location>
        <begin position="406"/>
        <end position="417"/>
    </location>
</feature>
<evidence type="ECO:0000256" key="6">
    <source>
        <dbReference type="ARBA" id="ARBA00022840"/>
    </source>
</evidence>
<dbReference type="PANTHER" id="PTHR43523">
    <property type="entry name" value="GLUCOSE-1-PHOSPHATE ADENYLYLTRANSFERASE-RELATED"/>
    <property type="match status" value="1"/>
</dbReference>
<feature type="domain" description="Nucleotidyl transferase" evidence="10">
    <location>
        <begin position="36"/>
        <end position="289"/>
    </location>
</feature>
<keyword evidence="5" id="KW-0547">Nucleotide-binding</keyword>
<evidence type="ECO:0000256" key="1">
    <source>
        <dbReference type="ARBA" id="ARBA00010443"/>
    </source>
</evidence>
<dbReference type="Pfam" id="PF00483">
    <property type="entry name" value="NTP_transferase"/>
    <property type="match status" value="1"/>
</dbReference>
<evidence type="ECO:0000259" key="10">
    <source>
        <dbReference type="Pfam" id="PF00483"/>
    </source>
</evidence>
<reference evidence="12 13" key="1">
    <citation type="journal article" date="1999" name="Science">
        <title>Genome sequence of the radioresistant bacterium Deinococcus radiodurans R1.</title>
        <authorList>
            <person name="White O."/>
            <person name="Eisen J.A."/>
            <person name="Heidelberg J.F."/>
            <person name="Hickey E.K."/>
            <person name="Peterson J.D."/>
            <person name="Dodson R.J."/>
            <person name="Haft D.H."/>
            <person name="Gwinn M.L."/>
            <person name="Nelson W.C."/>
            <person name="Richardson D.L."/>
            <person name="Moffat K.S."/>
            <person name="Qin H."/>
            <person name="Jiang L."/>
            <person name="Pamphile W."/>
            <person name="Crosby M."/>
            <person name="Shen M."/>
            <person name="Vamathevan J.J."/>
            <person name="Lam P."/>
            <person name="McDonald L."/>
            <person name="Utterback T."/>
            <person name="Zalewski C."/>
            <person name="Makarova K.S."/>
            <person name="Aravind L."/>
            <person name="Daly M.J."/>
            <person name="Minton K.W."/>
            <person name="Fleischmann R.D."/>
            <person name="Ketchum K.A."/>
            <person name="Nelson K.E."/>
            <person name="Salzberg S."/>
            <person name="Smith H.O."/>
            <person name="Venter J.C."/>
            <person name="Fraser C.M."/>
        </authorList>
    </citation>
    <scope>NUCLEOTIDE SEQUENCE [LARGE SCALE GENOMIC DNA]</scope>
    <source>
        <strain evidence="13">ATCC 13939 / DSM 20539 / JCM 16871 / LMG 4051 / NBRC 15346 / NCIMB 9279 / R1 / VKM B-1422</strain>
    </source>
</reference>
<dbReference type="InterPro" id="IPR005836">
    <property type="entry name" value="ADP_Glu_pyroP_CS"/>
</dbReference>
<keyword evidence="3" id="KW-0808">Transferase</keyword>
<dbReference type="InParanoid" id="Q9RTE1"/>
<dbReference type="PaxDb" id="243230-DR_1824"/>
<evidence type="ECO:0000256" key="9">
    <source>
        <dbReference type="SAM" id="MobiDB-lite"/>
    </source>
</evidence>
<feature type="region of interest" description="Disordered" evidence="9">
    <location>
        <begin position="1"/>
        <end position="24"/>
    </location>
</feature>
<dbReference type="GO" id="GO:0008878">
    <property type="term" value="F:glucose-1-phosphate adenylyltransferase activity"/>
    <property type="evidence" value="ECO:0000318"/>
    <property type="project" value="GO_Central"/>
</dbReference>
<evidence type="ECO:0000256" key="7">
    <source>
        <dbReference type="ARBA" id="ARBA00023056"/>
    </source>
</evidence>
<keyword evidence="13" id="KW-1185">Reference proteome</keyword>
<dbReference type="GO" id="GO:0005524">
    <property type="term" value="F:ATP binding"/>
    <property type="evidence" value="ECO:0007669"/>
    <property type="project" value="UniProtKB-KW"/>
</dbReference>
<evidence type="ECO:0000256" key="3">
    <source>
        <dbReference type="ARBA" id="ARBA00022679"/>
    </source>
</evidence>
<evidence type="ECO:0000313" key="12">
    <source>
        <dbReference type="EMBL" id="AAF11379.1"/>
    </source>
</evidence>
<protein>
    <submittedName>
        <fullName evidence="12">Glucose-1-phosphate adenylyltransferase</fullName>
    </submittedName>
</protein>
<evidence type="ECO:0000256" key="2">
    <source>
        <dbReference type="ARBA" id="ARBA00022600"/>
    </source>
</evidence>
<dbReference type="GO" id="GO:0009250">
    <property type="term" value="P:glucan biosynthetic process"/>
    <property type="evidence" value="ECO:0000318"/>
    <property type="project" value="GO_Central"/>
</dbReference>
<organism evidence="12 13">
    <name type="scientific">Deinococcus radiodurans (strain ATCC 13939 / DSM 20539 / JCM 16871 / CCUG 27074 / LMG 4051 / NBRC 15346 / NCIMB 9279 / VKM B-1422 / R1)</name>
    <dbReference type="NCBI Taxonomy" id="243230"/>
    <lineage>
        <taxon>Bacteria</taxon>
        <taxon>Thermotogati</taxon>
        <taxon>Deinococcota</taxon>
        <taxon>Deinococci</taxon>
        <taxon>Deinococcales</taxon>
        <taxon>Deinococcaceae</taxon>
        <taxon>Deinococcus</taxon>
    </lineage>
</organism>
<comment type="similarity">
    <text evidence="1">Belongs to the bacterial/plant glucose-1-phosphate adenylyltransferase family.</text>
</comment>
<feature type="region of interest" description="Disordered" evidence="9">
    <location>
        <begin position="380"/>
        <end position="444"/>
    </location>
</feature>
<dbReference type="GO" id="GO:0005978">
    <property type="term" value="P:glycogen biosynthetic process"/>
    <property type="evidence" value="ECO:0007669"/>
    <property type="project" value="UniProtKB-KW"/>
</dbReference>
<dbReference type="Gene3D" id="2.160.10.10">
    <property type="entry name" value="Hexapeptide repeat proteins"/>
    <property type="match status" value="1"/>
</dbReference>
<name>Q9RTE1_DEIRA</name>
<dbReference type="KEGG" id="dra:DR_1824"/>
<feature type="domain" description="Glucose-1-phosphate adenylyltransferase/Bifunctional protein GlmU-like C-terminal hexapeptide" evidence="11">
    <location>
        <begin position="318"/>
        <end position="390"/>
    </location>
</feature>
<sequence>MPNPNALPGAAHLSGAGAAQTGSPMKTRIAGKTILAIVLAGGRGSRLSPLTDERAKPAVPFLGTYRLIDFTLSNLVHSGINDVWVIEQYLPHGLNDHLSGGRPWDLDRTRGGLVVMPPFASAENEEGEFAQGNAHALAQHAHLIREFGADLVLVLSADHVYRLDYSDVIRQHVERGASVTMVTTELADEQQATRFGNVRAAKNGKVSEFAYKPDEPLGKTVTAEVFVYDAHIMLSTLEALSKEGELGDYGEELLPALVARGDAHAFPMHGYWMDVGTLDAYLQTHRDFLDGKGFALDDPQWPFITSSISRPPTRIEKTARLDEALVCGGAVIAGEVVRSLIAPNAVVEAGAVVRDSVVQPGAVIRAGAQVSRAVVDQDAEVGPGSRVGGQTGNSRPTVVGAHAHLGPGVQVGPGQVVAPRTRVKAGEEGQKVQELDADDKAGKK</sequence>
<dbReference type="SUPFAM" id="SSF51161">
    <property type="entry name" value="Trimeric LpxA-like enzymes"/>
    <property type="match status" value="1"/>
</dbReference>
<dbReference type="OrthoDB" id="9801810at2"/>
<dbReference type="EMBL" id="AE000513">
    <property type="protein sequence ID" value="AAF11379.1"/>
    <property type="molecule type" value="Genomic_DNA"/>
</dbReference>
<dbReference type="InterPro" id="IPR029044">
    <property type="entry name" value="Nucleotide-diphossugar_trans"/>
</dbReference>
<proteinExistence type="inferred from homology"/>
<dbReference type="AlphaFoldDB" id="Q9RTE1"/>
<dbReference type="InterPro" id="IPR011004">
    <property type="entry name" value="Trimer_LpxA-like_sf"/>
</dbReference>
<evidence type="ECO:0000259" key="11">
    <source>
        <dbReference type="Pfam" id="PF24894"/>
    </source>
</evidence>
<evidence type="ECO:0000256" key="8">
    <source>
        <dbReference type="ARBA" id="ARBA00023277"/>
    </source>
</evidence>
<dbReference type="PIR" id="B75348">
    <property type="entry name" value="B75348"/>
</dbReference>
<dbReference type="STRING" id="243230.DR_1824"/>
<dbReference type="eggNOG" id="COG0448">
    <property type="taxonomic scope" value="Bacteria"/>
</dbReference>
<keyword evidence="2" id="KW-0321">Glycogen metabolism</keyword>
<dbReference type="EnsemblBacteria" id="AAF11379">
    <property type="protein sequence ID" value="AAF11379"/>
    <property type="gene ID" value="DR_1824"/>
</dbReference>
<dbReference type="InterPro" id="IPR056818">
    <property type="entry name" value="GlmU/GlgC-like_hexapep"/>
</dbReference>
<evidence type="ECO:0000256" key="5">
    <source>
        <dbReference type="ARBA" id="ARBA00022741"/>
    </source>
</evidence>
<keyword evidence="8" id="KW-0119">Carbohydrate metabolism</keyword>
<dbReference type="SUPFAM" id="SSF53448">
    <property type="entry name" value="Nucleotide-diphospho-sugar transferases"/>
    <property type="match status" value="1"/>
</dbReference>
<dbReference type="PATRIC" id="fig|243230.17.peg.2036"/>
<dbReference type="PANTHER" id="PTHR43523:SF2">
    <property type="entry name" value="GLUCOSE-1-PHOSPHATE ADENYLYLTRANSFERASE"/>
    <property type="match status" value="1"/>
</dbReference>
<evidence type="ECO:0000256" key="4">
    <source>
        <dbReference type="ARBA" id="ARBA00022695"/>
    </source>
</evidence>
<dbReference type="Pfam" id="PF24894">
    <property type="entry name" value="Hexapep_GlmU"/>
    <property type="match status" value="1"/>
</dbReference>
<dbReference type="InterPro" id="IPR011831">
    <property type="entry name" value="ADP-Glc_PPase"/>
</dbReference>
<gene>
    <name evidence="12" type="ordered locus">DR_1824</name>
</gene>
<dbReference type="CDD" id="cd02508">
    <property type="entry name" value="ADP_Glucose_PP"/>
    <property type="match status" value="1"/>
</dbReference>
<accession>Q9RTE1</accession>
<keyword evidence="6" id="KW-0067">ATP-binding</keyword>
<dbReference type="Gene3D" id="3.90.550.10">
    <property type="entry name" value="Spore Coat Polysaccharide Biosynthesis Protein SpsA, Chain A"/>
    <property type="match status" value="1"/>
</dbReference>
<dbReference type="GO" id="GO:0010170">
    <property type="term" value="C:glucose-1-phosphate adenylyltransferase complex"/>
    <property type="evidence" value="ECO:0000318"/>
    <property type="project" value="GO_Central"/>
</dbReference>
<keyword evidence="7" id="KW-0320">Glycogen biosynthesis</keyword>
<dbReference type="InterPro" id="IPR005835">
    <property type="entry name" value="NTP_transferase_dom"/>
</dbReference>
<feature type="compositionally biased region" description="Basic and acidic residues" evidence="9">
    <location>
        <begin position="424"/>
        <end position="444"/>
    </location>
</feature>
<dbReference type="HOGENOM" id="CLU_029499_14_1_0"/>
<dbReference type="PROSITE" id="PS00808">
    <property type="entry name" value="ADP_GLC_PYROPHOSPH_1"/>
    <property type="match status" value="1"/>
</dbReference>
<dbReference type="Proteomes" id="UP000002524">
    <property type="component" value="Chromosome 1"/>
</dbReference>
<keyword evidence="4 12" id="KW-0548">Nucleotidyltransferase</keyword>
<evidence type="ECO:0000313" key="13">
    <source>
        <dbReference type="Proteomes" id="UP000002524"/>
    </source>
</evidence>